<keyword evidence="6" id="KW-0805">Transcription regulation</keyword>
<dbReference type="SMART" id="SM00355">
    <property type="entry name" value="ZnF_C2H2"/>
    <property type="match status" value="2"/>
</dbReference>
<evidence type="ECO:0000259" key="11">
    <source>
        <dbReference type="PROSITE" id="PS50157"/>
    </source>
</evidence>
<evidence type="ECO:0000256" key="9">
    <source>
        <dbReference type="PROSITE-ProRule" id="PRU00042"/>
    </source>
</evidence>
<evidence type="ECO:0000313" key="12">
    <source>
        <dbReference type="EMBL" id="KAG2329865.1"/>
    </source>
</evidence>
<keyword evidence="8" id="KW-0539">Nucleus</keyword>
<feature type="domain" description="C2H2-type" evidence="11">
    <location>
        <begin position="110"/>
        <end position="137"/>
    </location>
</feature>
<evidence type="ECO:0000256" key="2">
    <source>
        <dbReference type="ARBA" id="ARBA00022723"/>
    </source>
</evidence>
<reference evidence="12 13" key="1">
    <citation type="submission" date="2020-02" db="EMBL/GenBank/DDBJ databases">
        <authorList>
            <person name="Ma Q."/>
            <person name="Huang Y."/>
            <person name="Song X."/>
            <person name="Pei D."/>
        </authorList>
    </citation>
    <scope>NUCLEOTIDE SEQUENCE [LARGE SCALE GENOMIC DNA]</scope>
    <source>
        <strain evidence="12">Sxm20200214</strain>
        <tissue evidence="12">Leaf</tissue>
    </source>
</reference>
<evidence type="ECO:0000256" key="6">
    <source>
        <dbReference type="ARBA" id="ARBA00023015"/>
    </source>
</evidence>
<comment type="subcellular location">
    <subcellularLocation>
        <location evidence="1">Nucleus</location>
    </subcellularLocation>
</comment>
<dbReference type="PANTHER" id="PTHR26374">
    <property type="entry name" value="ZINC FINGER PROTEIN ZAT5"/>
    <property type="match status" value="1"/>
</dbReference>
<evidence type="ECO:0000256" key="4">
    <source>
        <dbReference type="ARBA" id="ARBA00022771"/>
    </source>
</evidence>
<dbReference type="GO" id="GO:0010200">
    <property type="term" value="P:response to chitin"/>
    <property type="evidence" value="ECO:0007669"/>
    <property type="project" value="TreeGrafter"/>
</dbReference>
<dbReference type="GO" id="GO:0005634">
    <property type="term" value="C:nucleus"/>
    <property type="evidence" value="ECO:0007669"/>
    <property type="project" value="UniProtKB-SubCell"/>
</dbReference>
<evidence type="ECO:0000256" key="5">
    <source>
        <dbReference type="ARBA" id="ARBA00022833"/>
    </source>
</evidence>
<gene>
    <name evidence="12" type="ORF">Bca52824_001045</name>
</gene>
<evidence type="ECO:0000256" key="7">
    <source>
        <dbReference type="ARBA" id="ARBA00023163"/>
    </source>
</evidence>
<keyword evidence="5" id="KW-0862">Zinc</keyword>
<keyword evidence="13" id="KW-1185">Reference proteome</keyword>
<dbReference type="AlphaFoldDB" id="A0A8X7WJD5"/>
<name>A0A8X7WJD5_BRACI</name>
<sequence length="194" mass="21372">MVARSENLDRTVANLSEKLDQTVEETAAKKVDQTVEDKAANCLMLLSRVGEGGGRQEKSRVYRCKTCMKEFSSFQSLGGHRASHNKHVDEKSSLSSGSVAKKKTTNTRSHRCPICGVEFPMGQALGGHMRKHRNEEETRGALVTRSFFPEAETAMMISALTKSTSGKRVACLDFGSDSMESMINLELELGNSMY</sequence>
<dbReference type="Pfam" id="PF13912">
    <property type="entry name" value="zf-C2H2_6"/>
    <property type="match status" value="2"/>
</dbReference>
<dbReference type="Proteomes" id="UP000886595">
    <property type="component" value="Unassembled WGS sequence"/>
</dbReference>
<dbReference type="InterPro" id="IPR036236">
    <property type="entry name" value="Znf_C2H2_sf"/>
</dbReference>
<evidence type="ECO:0000256" key="8">
    <source>
        <dbReference type="ARBA" id="ARBA00023242"/>
    </source>
</evidence>
<accession>A0A8X7WJD5</accession>
<keyword evidence="4 9" id="KW-0863">Zinc-finger</keyword>
<dbReference type="PROSITE" id="PS50157">
    <property type="entry name" value="ZINC_FINGER_C2H2_2"/>
    <property type="match status" value="2"/>
</dbReference>
<evidence type="ECO:0000256" key="1">
    <source>
        <dbReference type="ARBA" id="ARBA00004123"/>
    </source>
</evidence>
<dbReference type="SUPFAM" id="SSF57667">
    <property type="entry name" value="beta-beta-alpha zinc fingers"/>
    <property type="match status" value="1"/>
</dbReference>
<feature type="domain" description="C2H2-type" evidence="11">
    <location>
        <begin position="62"/>
        <end position="92"/>
    </location>
</feature>
<dbReference type="PROSITE" id="PS00028">
    <property type="entry name" value="ZINC_FINGER_C2H2_1"/>
    <property type="match status" value="2"/>
</dbReference>
<dbReference type="EMBL" id="JAAMPC010000001">
    <property type="protein sequence ID" value="KAG2329865.1"/>
    <property type="molecule type" value="Genomic_DNA"/>
</dbReference>
<dbReference type="Gene3D" id="3.30.160.60">
    <property type="entry name" value="Classic Zinc Finger"/>
    <property type="match status" value="1"/>
</dbReference>
<evidence type="ECO:0000313" key="13">
    <source>
        <dbReference type="Proteomes" id="UP000886595"/>
    </source>
</evidence>
<proteinExistence type="predicted"/>
<organism evidence="12 13">
    <name type="scientific">Brassica carinata</name>
    <name type="common">Ethiopian mustard</name>
    <name type="synonym">Abyssinian cabbage</name>
    <dbReference type="NCBI Taxonomy" id="52824"/>
    <lineage>
        <taxon>Eukaryota</taxon>
        <taxon>Viridiplantae</taxon>
        <taxon>Streptophyta</taxon>
        <taxon>Embryophyta</taxon>
        <taxon>Tracheophyta</taxon>
        <taxon>Spermatophyta</taxon>
        <taxon>Magnoliopsida</taxon>
        <taxon>eudicotyledons</taxon>
        <taxon>Gunneridae</taxon>
        <taxon>Pentapetalae</taxon>
        <taxon>rosids</taxon>
        <taxon>malvids</taxon>
        <taxon>Brassicales</taxon>
        <taxon>Brassicaceae</taxon>
        <taxon>Brassiceae</taxon>
        <taxon>Brassica</taxon>
    </lineage>
</organism>
<evidence type="ECO:0000256" key="10">
    <source>
        <dbReference type="SAM" id="MobiDB-lite"/>
    </source>
</evidence>
<keyword evidence="2" id="KW-0479">Metal-binding</keyword>
<dbReference type="InterPro" id="IPR013087">
    <property type="entry name" value="Znf_C2H2_type"/>
</dbReference>
<dbReference type="PANTHER" id="PTHR26374:SF388">
    <property type="entry name" value="ZINC FINGER PROTEIN ZAT7-RELATED"/>
    <property type="match status" value="1"/>
</dbReference>
<feature type="region of interest" description="Disordered" evidence="10">
    <location>
        <begin position="78"/>
        <end position="105"/>
    </location>
</feature>
<keyword evidence="7" id="KW-0804">Transcription</keyword>
<comment type="caution">
    <text evidence="12">The sequence shown here is derived from an EMBL/GenBank/DDBJ whole genome shotgun (WGS) entry which is preliminary data.</text>
</comment>
<evidence type="ECO:0000256" key="3">
    <source>
        <dbReference type="ARBA" id="ARBA00022737"/>
    </source>
</evidence>
<dbReference type="GO" id="GO:0008270">
    <property type="term" value="F:zinc ion binding"/>
    <property type="evidence" value="ECO:0007669"/>
    <property type="project" value="UniProtKB-KW"/>
</dbReference>
<keyword evidence="3" id="KW-0677">Repeat</keyword>
<protein>
    <recommendedName>
        <fullName evidence="11">C2H2-type domain-containing protein</fullName>
    </recommendedName>
</protein>
<dbReference type="OrthoDB" id="1064773at2759"/>
<dbReference type="GO" id="GO:0006950">
    <property type="term" value="P:response to stress"/>
    <property type="evidence" value="ECO:0007669"/>
    <property type="project" value="TreeGrafter"/>
</dbReference>